<evidence type="ECO:0008006" key="4">
    <source>
        <dbReference type="Google" id="ProtNLM"/>
    </source>
</evidence>
<dbReference type="RefSeq" id="WP_239167535.1">
    <property type="nucleotide sequence ID" value="NZ_BAAALC010000039.1"/>
</dbReference>
<gene>
    <name evidence="2" type="ORF">Cco03nite_42880</name>
</gene>
<evidence type="ECO:0000313" key="2">
    <source>
        <dbReference type="EMBL" id="GIG07588.1"/>
    </source>
</evidence>
<dbReference type="Proteomes" id="UP000630887">
    <property type="component" value="Unassembled WGS sequence"/>
</dbReference>
<keyword evidence="3" id="KW-1185">Reference proteome</keyword>
<dbReference type="PANTHER" id="PTHR36840:SF1">
    <property type="entry name" value="BLL5714 PROTEIN"/>
    <property type="match status" value="1"/>
</dbReference>
<dbReference type="PANTHER" id="PTHR36840">
    <property type="entry name" value="BLL5714 PROTEIN"/>
    <property type="match status" value="1"/>
</dbReference>
<dbReference type="Pfam" id="PF06772">
    <property type="entry name" value="LtrA"/>
    <property type="match status" value="1"/>
</dbReference>
<proteinExistence type="predicted"/>
<feature type="transmembrane region" description="Helical" evidence="1">
    <location>
        <begin position="74"/>
        <end position="94"/>
    </location>
</feature>
<protein>
    <recommendedName>
        <fullName evidence="4">Low temperature requirement A protein (LtrA)</fullName>
    </recommendedName>
</protein>
<comment type="caution">
    <text evidence="2">The sequence shown here is derived from an EMBL/GenBank/DDBJ whole genome shotgun (WGS) entry which is preliminary data.</text>
</comment>
<evidence type="ECO:0000313" key="3">
    <source>
        <dbReference type="Proteomes" id="UP000630887"/>
    </source>
</evidence>
<dbReference type="AlphaFoldDB" id="A0A8J3KWT0"/>
<keyword evidence="1" id="KW-1133">Transmembrane helix</keyword>
<name>A0A8J3KWT0_9ACTN</name>
<feature type="transmembrane region" description="Helical" evidence="1">
    <location>
        <begin position="13"/>
        <end position="35"/>
    </location>
</feature>
<feature type="transmembrane region" description="Helical" evidence="1">
    <location>
        <begin position="183"/>
        <end position="216"/>
    </location>
</feature>
<keyword evidence="1" id="KW-0472">Membrane</keyword>
<feature type="transmembrane region" description="Helical" evidence="1">
    <location>
        <begin position="115"/>
        <end position="138"/>
    </location>
</feature>
<keyword evidence="1" id="KW-0812">Transmembrane</keyword>
<dbReference type="EMBL" id="BONI01000036">
    <property type="protein sequence ID" value="GIG07588.1"/>
    <property type="molecule type" value="Genomic_DNA"/>
</dbReference>
<feature type="transmembrane region" description="Helical" evidence="1">
    <location>
        <begin position="47"/>
        <end position="68"/>
    </location>
</feature>
<accession>A0A8J3KWT0</accession>
<reference evidence="2 3" key="1">
    <citation type="submission" date="2021-01" db="EMBL/GenBank/DDBJ databases">
        <title>Whole genome shotgun sequence of Catellatospora coxensis NBRC 107359.</title>
        <authorList>
            <person name="Komaki H."/>
            <person name="Tamura T."/>
        </authorList>
    </citation>
    <scope>NUCLEOTIDE SEQUENCE [LARGE SCALE GENOMIC DNA]</scope>
    <source>
        <strain evidence="2 3">NBRC 107359</strain>
    </source>
</reference>
<evidence type="ECO:0000256" key="1">
    <source>
        <dbReference type="SAM" id="Phobius"/>
    </source>
</evidence>
<sequence length="226" mass="23677">MLAGGIVTGPSRIALWLAAVVVMAASPYLHPLAEWSISSAHFVERHGLIVIVALGESIVAIGVGAAGLPLTGPLIAVAGLGLTLSFLLWWTYFGGDDVRAEHALDAVPSMRRGRVALHAFGWAHVPLLLGVVAFAAGVKKATTYADAHVYLPQALLLAGGIAVFLLGDALFRGVLGIGRRRYRLLGALAVLATVPLGVLHTLAQLITLTLILAAMLTLESRRPLPR</sequence>
<dbReference type="InterPro" id="IPR010640">
    <property type="entry name" value="Low_temperature_requirement_A"/>
</dbReference>
<feature type="transmembrane region" description="Helical" evidence="1">
    <location>
        <begin position="150"/>
        <end position="171"/>
    </location>
</feature>
<organism evidence="2 3">
    <name type="scientific">Catellatospora coxensis</name>
    <dbReference type="NCBI Taxonomy" id="310354"/>
    <lineage>
        <taxon>Bacteria</taxon>
        <taxon>Bacillati</taxon>
        <taxon>Actinomycetota</taxon>
        <taxon>Actinomycetes</taxon>
        <taxon>Micromonosporales</taxon>
        <taxon>Micromonosporaceae</taxon>
        <taxon>Catellatospora</taxon>
    </lineage>
</organism>